<organism evidence="1 2">
    <name type="scientific">Terriglobus roseus</name>
    <dbReference type="NCBI Taxonomy" id="392734"/>
    <lineage>
        <taxon>Bacteria</taxon>
        <taxon>Pseudomonadati</taxon>
        <taxon>Acidobacteriota</taxon>
        <taxon>Terriglobia</taxon>
        <taxon>Terriglobales</taxon>
        <taxon>Acidobacteriaceae</taxon>
        <taxon>Terriglobus</taxon>
    </lineage>
</organism>
<accession>A0A1H4T0U9</accession>
<name>A0A1H4T0U9_9BACT</name>
<evidence type="ECO:0000313" key="2">
    <source>
        <dbReference type="Proteomes" id="UP000182409"/>
    </source>
</evidence>
<reference evidence="1 2" key="1">
    <citation type="submission" date="2016-10" db="EMBL/GenBank/DDBJ databases">
        <authorList>
            <person name="de Groot N.N."/>
        </authorList>
    </citation>
    <scope>NUCLEOTIDE SEQUENCE [LARGE SCALE GENOMIC DNA]</scope>
    <source>
        <strain evidence="1 2">AB35.6</strain>
    </source>
</reference>
<dbReference type="Proteomes" id="UP000182409">
    <property type="component" value="Unassembled WGS sequence"/>
</dbReference>
<gene>
    <name evidence="1" type="ORF">SAMN05443244_3607</name>
</gene>
<dbReference type="RefSeq" id="WP_170835076.1">
    <property type="nucleotide sequence ID" value="NZ_FNSD01000001.1"/>
</dbReference>
<dbReference type="EMBL" id="FNSD01000001">
    <property type="protein sequence ID" value="SEC49804.1"/>
    <property type="molecule type" value="Genomic_DNA"/>
</dbReference>
<dbReference type="AlphaFoldDB" id="A0A1H4T0U9"/>
<evidence type="ECO:0000313" key="1">
    <source>
        <dbReference type="EMBL" id="SEC49804.1"/>
    </source>
</evidence>
<proteinExistence type="predicted"/>
<sequence>MKKFASSLLLMITLFIVGSAVLPTVANAQPRRRYHHRYYRHHRPYHRGYRR</sequence>
<protein>
    <submittedName>
        <fullName evidence="1">Uncharacterized protein</fullName>
    </submittedName>
</protein>